<feature type="transmembrane region" description="Helical" evidence="16">
    <location>
        <begin position="621"/>
        <end position="639"/>
    </location>
</feature>
<feature type="transmembrane region" description="Helical" evidence="16">
    <location>
        <begin position="645"/>
        <end position="667"/>
    </location>
</feature>
<protein>
    <recommendedName>
        <fullName evidence="3 16">NADH-ubiquinone oxidoreductase chain 5</fullName>
        <ecNumber evidence="2 16">7.1.1.2</ecNumber>
    </recommendedName>
</protein>
<evidence type="ECO:0000256" key="13">
    <source>
        <dbReference type="ARBA" id="ARBA00023128"/>
    </source>
</evidence>
<sequence length="668" mass="75861">MYLLVLFLPLLSFFVISLFGRYFGREGSSIIAFSLMLLTTLIAWFLFFEISVSKTLLTIELFTWLNIDLLDVKWGFLFDSVTSLMLIVVTTISFFVHLYSISYMGHDPHLQRFLSYLSLFTFFMLILVTADNFLQMFVGWEGVGLASYLLISFWFTRLAANKSAIKAMVVNRVGDIGVVLAMLIIYDSFKTLDYGSVFALVPYFYNFSYFFLGVSFNLLDLIALMLFIGVAGKSAQIGLHVWLPDAMEGPTPVSALIHAATMVTAGVFILVRASVIFEYSNYSLNVVAFFGALTAFLASTVGVFQNDVKRVIAYSTCSQLGYMVLAAGMSLYFISFFHLFTHAFFKALLFLGAGSVIHALGDEQDMRRYGGTISILPFSYILFWLGSLALMGFPFLAGFYSKDLIIEFVFSSFRVDSFIIGWLAILGAFFTAFYSFKVIYLTFIQYPSSYRSYLDHCHDAPVIMYIPLLLLSFLSIFSGFVFKDIVLSPGSGFWSNATSFWLSNSVFWDAHLLSPALKLMPLFFSLAGCLFSLYIYKFSIFTTTLTSSASIFNRFYSFFNRKWYFDNVYNDFLMYNFIKFGYLVFVKSIDKGVLEFFGPLGLAQFFKSFAFKFSNFQSGLIYHYAFVFLVGLVLLLSMFAFNISWIYFIEPGLLSIVLFSAVVLLVLN</sequence>
<evidence type="ECO:0000256" key="11">
    <source>
        <dbReference type="ARBA" id="ARBA00023027"/>
    </source>
</evidence>
<keyword evidence="8" id="KW-1278">Translocase</keyword>
<dbReference type="PRINTS" id="PR01434">
    <property type="entry name" value="NADHDHGNASE5"/>
</dbReference>
<dbReference type="InterPro" id="IPR001516">
    <property type="entry name" value="Proton_antipo_N"/>
</dbReference>
<feature type="transmembrane region" description="Helical" evidence="16">
    <location>
        <begin position="419"/>
        <end position="441"/>
    </location>
</feature>
<evidence type="ECO:0000256" key="12">
    <source>
        <dbReference type="ARBA" id="ARBA00023075"/>
    </source>
</evidence>
<feature type="transmembrane region" description="Helical" evidence="16">
    <location>
        <begin position="30"/>
        <end position="48"/>
    </location>
</feature>
<keyword evidence="11 16" id="KW-0520">NAD</keyword>
<keyword evidence="13 16" id="KW-0496">Mitochondrion</keyword>
<dbReference type="GO" id="GO:0003954">
    <property type="term" value="F:NADH dehydrogenase activity"/>
    <property type="evidence" value="ECO:0007669"/>
    <property type="project" value="TreeGrafter"/>
</dbReference>
<evidence type="ECO:0000256" key="2">
    <source>
        <dbReference type="ARBA" id="ARBA00012944"/>
    </source>
</evidence>
<evidence type="ECO:0000259" key="18">
    <source>
        <dbReference type="Pfam" id="PF00662"/>
    </source>
</evidence>
<feature type="domain" description="NADH:quinone oxidoreductase/Mrp antiporter transmembrane" evidence="17">
    <location>
        <begin position="130"/>
        <end position="412"/>
    </location>
</feature>
<evidence type="ECO:0000256" key="16">
    <source>
        <dbReference type="RuleBase" id="RU003404"/>
    </source>
</evidence>
<evidence type="ECO:0000256" key="7">
    <source>
        <dbReference type="ARBA" id="ARBA00022792"/>
    </source>
</evidence>
<evidence type="ECO:0000256" key="9">
    <source>
        <dbReference type="ARBA" id="ARBA00022982"/>
    </source>
</evidence>
<dbReference type="AlphaFoldDB" id="D4PBM0"/>
<feature type="transmembrane region" description="Helical" evidence="16">
    <location>
        <begin position="209"/>
        <end position="232"/>
    </location>
</feature>
<keyword evidence="6 16" id="KW-0812">Transmembrane</keyword>
<accession>D4PBM0</accession>
<evidence type="ECO:0000256" key="8">
    <source>
        <dbReference type="ARBA" id="ARBA00022967"/>
    </source>
</evidence>
<feature type="transmembrane region" description="Helical" evidence="16">
    <location>
        <begin position="373"/>
        <end position="399"/>
    </location>
</feature>
<name>D4PBM0_VERVE</name>
<evidence type="ECO:0000313" key="20">
    <source>
        <dbReference type="EMBL" id="ADD62232.1"/>
    </source>
</evidence>
<geneLocation type="mitochondrion" evidence="20"/>
<dbReference type="PANTHER" id="PTHR42829">
    <property type="entry name" value="NADH-UBIQUINONE OXIDOREDUCTASE CHAIN 5"/>
    <property type="match status" value="1"/>
</dbReference>
<comment type="function">
    <text evidence="16">Core subunit of the mitochondrial membrane respiratory chain NADH dehydrogenase (Complex I) which catalyzes electron transfer from NADH through the respiratory chain, using ubiquinone as an electron acceptor. Essential for the catalytic activity and assembly of complex I.</text>
</comment>
<feature type="transmembrane region" description="Helical" evidence="16">
    <location>
        <begin position="253"/>
        <end position="276"/>
    </location>
</feature>
<feature type="transmembrane region" description="Helical" evidence="16">
    <location>
        <begin position="82"/>
        <end position="101"/>
    </location>
</feature>
<evidence type="ECO:0000256" key="14">
    <source>
        <dbReference type="ARBA" id="ARBA00023136"/>
    </source>
</evidence>
<dbReference type="InterPro" id="IPR018393">
    <property type="entry name" value="NADHpl_OxRdtase_5_subgr"/>
</dbReference>
<dbReference type="Pfam" id="PF00361">
    <property type="entry name" value="Proton_antipo_M"/>
    <property type="match status" value="1"/>
</dbReference>
<dbReference type="Pfam" id="PF00662">
    <property type="entry name" value="Proton_antipo_N"/>
    <property type="match status" value="1"/>
</dbReference>
<dbReference type="RefSeq" id="YP_003540848.1">
    <property type="nucleotide sequence ID" value="NC_013986.1"/>
</dbReference>
<proteinExistence type="inferred from homology"/>
<organism evidence="20">
    <name type="scientific">Vermamoeba vermiformis</name>
    <name type="common">Amoeba</name>
    <name type="synonym">Hartmannella vermiformis</name>
    <dbReference type="NCBI Taxonomy" id="5778"/>
    <lineage>
        <taxon>Eukaryota</taxon>
        <taxon>Amoebozoa</taxon>
        <taxon>Tubulinea</taxon>
        <taxon>Echinamoebida</taxon>
        <taxon>Vermamoeba</taxon>
    </lineage>
</organism>
<evidence type="ECO:0000256" key="15">
    <source>
        <dbReference type="ARBA" id="ARBA00049551"/>
    </source>
</evidence>
<dbReference type="GO" id="GO:0015990">
    <property type="term" value="P:electron transport coupled proton transport"/>
    <property type="evidence" value="ECO:0007669"/>
    <property type="project" value="TreeGrafter"/>
</dbReference>
<evidence type="ECO:0000256" key="6">
    <source>
        <dbReference type="ARBA" id="ARBA00022692"/>
    </source>
</evidence>
<evidence type="ECO:0000256" key="4">
    <source>
        <dbReference type="ARBA" id="ARBA00022448"/>
    </source>
</evidence>
<keyword evidence="14 16" id="KW-0472">Membrane</keyword>
<dbReference type="InterPro" id="IPR003945">
    <property type="entry name" value="NU5C-like"/>
</dbReference>
<evidence type="ECO:0000256" key="10">
    <source>
        <dbReference type="ARBA" id="ARBA00022989"/>
    </source>
</evidence>
<keyword evidence="9" id="KW-0249">Electron transport</keyword>
<dbReference type="InterPro" id="IPR010934">
    <property type="entry name" value="NADH_DH_su5_C"/>
</dbReference>
<keyword evidence="4 16" id="KW-0813">Transport</keyword>
<comment type="subcellular location">
    <subcellularLocation>
        <location evidence="1">Mitochondrion inner membrane</location>
        <topology evidence="1">Multi-pass membrane protein</topology>
    </subcellularLocation>
</comment>
<dbReference type="InterPro" id="IPR001750">
    <property type="entry name" value="ND/Mrp_TM"/>
</dbReference>
<dbReference type="NCBIfam" id="TIGR01974">
    <property type="entry name" value="NDH_I_L"/>
    <property type="match status" value="1"/>
</dbReference>
<reference evidence="20" key="1">
    <citation type="journal article" date="2010" name="Eukaryot. Cell">
        <title>Abundant 5S rRNA-like transcripts encoded by the mitochondrial genome in amoebozoa.</title>
        <authorList>
            <person name="Bullerwell C.E."/>
            <person name="Burger G."/>
            <person name="Gott J.M."/>
            <person name="Kourennaia O."/>
            <person name="Schnare M.N."/>
            <person name="Gray M.W."/>
        </authorList>
    </citation>
    <scope>NUCLEOTIDE SEQUENCE</scope>
</reference>
<feature type="transmembrane region" description="Helical" evidence="16">
    <location>
        <begin position="311"/>
        <end position="337"/>
    </location>
</feature>
<evidence type="ECO:0000256" key="1">
    <source>
        <dbReference type="ARBA" id="ARBA00004448"/>
    </source>
</evidence>
<feature type="transmembrane region" description="Helical" evidence="16">
    <location>
        <begin position="113"/>
        <end position="130"/>
    </location>
</feature>
<dbReference type="PANTHER" id="PTHR42829:SF2">
    <property type="entry name" value="NADH-UBIQUINONE OXIDOREDUCTASE CHAIN 5"/>
    <property type="match status" value="1"/>
</dbReference>
<dbReference type="GO" id="GO:0042773">
    <property type="term" value="P:ATP synthesis coupled electron transport"/>
    <property type="evidence" value="ECO:0007669"/>
    <property type="project" value="InterPro"/>
</dbReference>
<feature type="transmembrane region" description="Helical" evidence="16">
    <location>
        <begin position="516"/>
        <end position="536"/>
    </location>
</feature>
<keyword evidence="7" id="KW-0999">Mitochondrion inner membrane</keyword>
<evidence type="ECO:0000256" key="5">
    <source>
        <dbReference type="ARBA" id="ARBA00022660"/>
    </source>
</evidence>
<gene>
    <name evidence="20" type="primary">nad5</name>
</gene>
<dbReference type="GO" id="GO:0008137">
    <property type="term" value="F:NADH dehydrogenase (ubiquinone) activity"/>
    <property type="evidence" value="ECO:0007669"/>
    <property type="project" value="UniProtKB-EC"/>
</dbReference>
<dbReference type="Pfam" id="PF06455">
    <property type="entry name" value="NADH5_C"/>
    <property type="match status" value="1"/>
</dbReference>
<keyword evidence="12 16" id="KW-0830">Ubiquinone</keyword>
<evidence type="ECO:0000256" key="3">
    <source>
        <dbReference type="ARBA" id="ARBA00021096"/>
    </source>
</evidence>
<feature type="domain" description="NADH-Ubiquinone oxidoreductase (complex I) chain 5 N-terminal" evidence="18">
    <location>
        <begin position="64"/>
        <end position="113"/>
    </location>
</feature>
<keyword evidence="10 16" id="KW-1133">Transmembrane helix</keyword>
<dbReference type="NCBIfam" id="NF005141">
    <property type="entry name" value="PRK06590.1"/>
    <property type="match status" value="1"/>
</dbReference>
<comment type="catalytic activity">
    <reaction evidence="15 16">
        <text>a ubiquinone + NADH + 5 H(+)(in) = a ubiquinol + NAD(+) + 4 H(+)(out)</text>
        <dbReference type="Rhea" id="RHEA:29091"/>
        <dbReference type="Rhea" id="RHEA-COMP:9565"/>
        <dbReference type="Rhea" id="RHEA-COMP:9566"/>
        <dbReference type="ChEBI" id="CHEBI:15378"/>
        <dbReference type="ChEBI" id="CHEBI:16389"/>
        <dbReference type="ChEBI" id="CHEBI:17976"/>
        <dbReference type="ChEBI" id="CHEBI:57540"/>
        <dbReference type="ChEBI" id="CHEBI:57945"/>
        <dbReference type="EC" id="7.1.1.2"/>
    </reaction>
</comment>
<keyword evidence="20" id="KW-0560">Oxidoreductase</keyword>
<dbReference type="GeneID" id="8890308"/>
<evidence type="ECO:0000259" key="19">
    <source>
        <dbReference type="Pfam" id="PF06455"/>
    </source>
</evidence>
<dbReference type="EMBL" id="GU828005">
    <property type="protein sequence ID" value="ADD62232.1"/>
    <property type="molecule type" value="Genomic_DNA"/>
</dbReference>
<dbReference type="GO" id="GO:0005743">
    <property type="term" value="C:mitochondrial inner membrane"/>
    <property type="evidence" value="ECO:0007669"/>
    <property type="project" value="UniProtKB-SubCell"/>
</dbReference>
<keyword evidence="5" id="KW-0679">Respiratory chain</keyword>
<feature type="domain" description="NADH dehydrogenase subunit 5 C-terminal" evidence="19">
    <location>
        <begin position="512"/>
        <end position="638"/>
    </location>
</feature>
<feature type="transmembrane region" description="Helical" evidence="16">
    <location>
        <begin position="136"/>
        <end position="157"/>
    </location>
</feature>
<feature type="transmembrane region" description="Helical" evidence="16">
    <location>
        <begin position="462"/>
        <end position="482"/>
    </location>
</feature>
<feature type="transmembrane region" description="Helical" evidence="16">
    <location>
        <begin position="169"/>
        <end position="189"/>
    </location>
</feature>
<evidence type="ECO:0000259" key="17">
    <source>
        <dbReference type="Pfam" id="PF00361"/>
    </source>
</evidence>
<dbReference type="Gene3D" id="1.20.5.2700">
    <property type="match status" value="1"/>
</dbReference>
<dbReference type="EC" id="7.1.1.2" evidence="2 16"/>
<feature type="transmembrane region" description="Helical" evidence="16">
    <location>
        <begin position="282"/>
        <end position="304"/>
    </location>
</feature>
<comment type="similarity">
    <text evidence="16">Belongs to the complex I subunit 5 family.</text>
</comment>